<organism evidence="2 3">
    <name type="scientific">Fusarium torulosum</name>
    <dbReference type="NCBI Taxonomy" id="33205"/>
    <lineage>
        <taxon>Eukaryota</taxon>
        <taxon>Fungi</taxon>
        <taxon>Dikarya</taxon>
        <taxon>Ascomycota</taxon>
        <taxon>Pezizomycotina</taxon>
        <taxon>Sordariomycetes</taxon>
        <taxon>Hypocreomycetidae</taxon>
        <taxon>Hypocreales</taxon>
        <taxon>Nectriaceae</taxon>
        <taxon>Fusarium</taxon>
    </lineage>
</organism>
<feature type="region of interest" description="Disordered" evidence="1">
    <location>
        <begin position="226"/>
        <end position="287"/>
    </location>
</feature>
<dbReference type="Proteomes" id="UP001187734">
    <property type="component" value="Unassembled WGS sequence"/>
</dbReference>
<sequence length="287" mass="31782">MTAYPEDRAHNEGRGSKKRKHWDTEQTVLQNKACTSGVCDTPYAFKRVKIPSDLSWPLGTRQLHPAEFISSSHIRDPSARQDDGLTDTTLSRPQFLPAETHTAPSTYEHSGQAWKLAKPDRHFHPSVEVSTVDERRVTAGEGDEGTEERIPVSENAKRRSSSPPQQILNNPALLQMIWAMHCSRRAMARQELQARYAPAAQTGNTVTPTAPQSDKYDTLSYNHVQQSKMPSPTYNEENTTDPPHYPGKLSTPSASQESFDSGWLDNIDPVLGPDGKLSVHDPGSGSS</sequence>
<proteinExistence type="predicted"/>
<gene>
    <name evidence="2" type="ORF">FTOL_03642</name>
</gene>
<feature type="compositionally biased region" description="Polar residues" evidence="1">
    <location>
        <begin position="250"/>
        <end position="259"/>
    </location>
</feature>
<dbReference type="AlphaFoldDB" id="A0AAE8M4A6"/>
<evidence type="ECO:0000313" key="3">
    <source>
        <dbReference type="Proteomes" id="UP001187734"/>
    </source>
</evidence>
<evidence type="ECO:0000256" key="1">
    <source>
        <dbReference type="SAM" id="MobiDB-lite"/>
    </source>
</evidence>
<accession>A0AAE8M4A6</accession>
<name>A0AAE8M4A6_9HYPO</name>
<keyword evidence="3" id="KW-1185">Reference proteome</keyword>
<feature type="region of interest" description="Disordered" evidence="1">
    <location>
        <begin position="133"/>
        <end position="167"/>
    </location>
</feature>
<evidence type="ECO:0000313" key="2">
    <source>
        <dbReference type="EMBL" id="SPJ73912.1"/>
    </source>
</evidence>
<feature type="compositionally biased region" description="Basic and acidic residues" evidence="1">
    <location>
        <begin position="1"/>
        <end position="15"/>
    </location>
</feature>
<feature type="region of interest" description="Disordered" evidence="1">
    <location>
        <begin position="69"/>
        <end position="114"/>
    </location>
</feature>
<dbReference type="EMBL" id="ONZP01000108">
    <property type="protein sequence ID" value="SPJ73912.1"/>
    <property type="molecule type" value="Genomic_DNA"/>
</dbReference>
<feature type="region of interest" description="Disordered" evidence="1">
    <location>
        <begin position="1"/>
        <end position="24"/>
    </location>
</feature>
<comment type="caution">
    <text evidence="2">The sequence shown here is derived from an EMBL/GenBank/DDBJ whole genome shotgun (WGS) entry which is preliminary data.</text>
</comment>
<feature type="compositionally biased region" description="Polar residues" evidence="1">
    <location>
        <begin position="226"/>
        <end position="241"/>
    </location>
</feature>
<protein>
    <submittedName>
        <fullName evidence="2">Uncharacterized protein</fullName>
    </submittedName>
</protein>
<reference evidence="2" key="1">
    <citation type="submission" date="2018-03" db="EMBL/GenBank/DDBJ databases">
        <authorList>
            <person name="Guldener U."/>
        </authorList>
    </citation>
    <scope>NUCLEOTIDE SEQUENCE</scope>
</reference>
<feature type="compositionally biased region" description="Basic and acidic residues" evidence="1">
    <location>
        <begin position="73"/>
        <end position="83"/>
    </location>
</feature>
<feature type="compositionally biased region" description="Basic and acidic residues" evidence="1">
    <location>
        <begin position="147"/>
        <end position="157"/>
    </location>
</feature>